<dbReference type="PANTHER" id="PTHR12197">
    <property type="entry name" value="HISTONE-LYSINE N-METHYLTRANSFERASE SMYD"/>
    <property type="match status" value="1"/>
</dbReference>
<dbReference type="InterPro" id="IPR001214">
    <property type="entry name" value="SET_dom"/>
</dbReference>
<dbReference type="SMART" id="SM00317">
    <property type="entry name" value="SET"/>
    <property type="match status" value="1"/>
</dbReference>
<dbReference type="EMBL" id="JBFMKM010000013">
    <property type="protein sequence ID" value="KAL1301443.1"/>
    <property type="molecule type" value="Genomic_DNA"/>
</dbReference>
<evidence type="ECO:0000313" key="9">
    <source>
        <dbReference type="Proteomes" id="UP001562354"/>
    </source>
</evidence>
<proteinExistence type="predicted"/>
<comment type="caution">
    <text evidence="8">The sequence shown here is derived from an EMBL/GenBank/DDBJ whole genome shotgun (WGS) entry which is preliminary data.</text>
</comment>
<dbReference type="GeneID" id="95979394"/>
<protein>
    <recommendedName>
        <fullName evidence="10">MYND-type zinc finger protein samB</fullName>
    </recommendedName>
</protein>
<feature type="region of interest" description="Disordered" evidence="5">
    <location>
        <begin position="44"/>
        <end position="113"/>
    </location>
</feature>
<dbReference type="Pfam" id="PF01753">
    <property type="entry name" value="zf-MYND"/>
    <property type="match status" value="1"/>
</dbReference>
<evidence type="ECO:0000313" key="8">
    <source>
        <dbReference type="EMBL" id="KAL1301443.1"/>
    </source>
</evidence>
<keyword evidence="3" id="KW-0862">Zinc</keyword>
<dbReference type="SUPFAM" id="SSF144232">
    <property type="entry name" value="HIT/MYND zinc finger-like"/>
    <property type="match status" value="1"/>
</dbReference>
<evidence type="ECO:0000256" key="1">
    <source>
        <dbReference type="ARBA" id="ARBA00022723"/>
    </source>
</evidence>
<name>A0ABR3P5I5_9PEZI</name>
<feature type="compositionally biased region" description="Low complexity" evidence="5">
    <location>
        <begin position="44"/>
        <end position="55"/>
    </location>
</feature>
<dbReference type="Gene3D" id="6.10.140.2220">
    <property type="match status" value="1"/>
</dbReference>
<keyword evidence="9" id="KW-1185">Reference proteome</keyword>
<dbReference type="InterPro" id="IPR002893">
    <property type="entry name" value="Znf_MYND"/>
</dbReference>
<dbReference type="PANTHER" id="PTHR12197:SF251">
    <property type="entry name" value="EG:BACR7C10.4 PROTEIN"/>
    <property type="match status" value="1"/>
</dbReference>
<evidence type="ECO:0000256" key="2">
    <source>
        <dbReference type="ARBA" id="ARBA00022771"/>
    </source>
</evidence>
<dbReference type="Gene3D" id="1.10.220.160">
    <property type="match status" value="1"/>
</dbReference>
<dbReference type="PROSITE" id="PS50280">
    <property type="entry name" value="SET"/>
    <property type="match status" value="1"/>
</dbReference>
<dbReference type="Proteomes" id="UP001562354">
    <property type="component" value="Unassembled WGS sequence"/>
</dbReference>
<feature type="compositionally biased region" description="Basic and acidic residues" evidence="5">
    <location>
        <begin position="102"/>
        <end position="113"/>
    </location>
</feature>
<gene>
    <name evidence="8" type="ORF">AAFC00_005695</name>
</gene>
<dbReference type="SUPFAM" id="SSF82199">
    <property type="entry name" value="SET domain"/>
    <property type="match status" value="1"/>
</dbReference>
<keyword evidence="2 4" id="KW-0863">Zinc-finger</keyword>
<dbReference type="Gene3D" id="2.170.270.10">
    <property type="entry name" value="SET domain"/>
    <property type="match status" value="1"/>
</dbReference>
<keyword evidence="1" id="KW-0479">Metal-binding</keyword>
<dbReference type="RefSeq" id="XP_069197719.1">
    <property type="nucleotide sequence ID" value="XM_069345517.1"/>
</dbReference>
<feature type="compositionally biased region" description="Acidic residues" evidence="5">
    <location>
        <begin position="74"/>
        <end position="89"/>
    </location>
</feature>
<feature type="domain" description="MYND-type" evidence="7">
    <location>
        <begin position="180"/>
        <end position="233"/>
    </location>
</feature>
<organism evidence="8 9">
    <name type="scientific">Neodothiora populina</name>
    <dbReference type="NCBI Taxonomy" id="2781224"/>
    <lineage>
        <taxon>Eukaryota</taxon>
        <taxon>Fungi</taxon>
        <taxon>Dikarya</taxon>
        <taxon>Ascomycota</taxon>
        <taxon>Pezizomycotina</taxon>
        <taxon>Dothideomycetes</taxon>
        <taxon>Dothideomycetidae</taxon>
        <taxon>Dothideales</taxon>
        <taxon>Dothioraceae</taxon>
        <taxon>Neodothiora</taxon>
    </lineage>
</organism>
<evidence type="ECO:0008006" key="10">
    <source>
        <dbReference type="Google" id="ProtNLM"/>
    </source>
</evidence>
<reference evidence="8 9" key="1">
    <citation type="submission" date="2024-07" db="EMBL/GenBank/DDBJ databases">
        <title>Draft sequence of the Neodothiora populina.</title>
        <authorList>
            <person name="Drown D.D."/>
            <person name="Schuette U.S."/>
            <person name="Buechlein A.B."/>
            <person name="Rusch D.R."/>
            <person name="Winton L.W."/>
            <person name="Adams G.A."/>
        </authorList>
    </citation>
    <scope>NUCLEOTIDE SEQUENCE [LARGE SCALE GENOMIC DNA]</scope>
    <source>
        <strain evidence="8 9">CPC 39397</strain>
    </source>
</reference>
<sequence>MESEGEAVNGDDYFNTAFARVIYDIDPNVANYIAYADDATLVGSSSSLDSPAGLSTPPADDEAYDAGSESQVSVDEEDDEDDEDDEATDEHEQTNDAAIADEPSHESTHFKIRDSPNMCGSLHTYLLTTVDSPFPLDIRLSPIENAGFGVFTLKELPPGFEVFRVIKPLVTAASDPDMVCDNCFLAPDLDIRPAGMAPDPPPVLHRCARCQCVKYCSKECQIAAWADHHSQECKHIDRARKRGGMKLRGGELAVDMIFSRILHKLAQGTFTDEERKALGNLISHHKRSLVGGLIDTNHTFWDTRAMTGGMGELPDMSVMEMFELYAKIEINAITIRHPISPGSGISVDPFVSMINHSCDPNIMFFFEGSQARFRTTRAIANGEELFIAYSEPTYEVNWRARDLHGTYNFLCGCPRCEREKNVQNGTPGYSALVKKVYLEIQEELASSISDIALSGSPEETEDTMRSIVIHALRVADLPCDLLPGDRWPEHLQPMIDIRTFIASVNQDFDDEYALKMLLKLCFVSFPAAYGGRTGTDWVKAFYLLVSTLRKYIEGLRPEITDWSLVRNVYVRKLADDAADCYGGDTGFVSVLMEHLRTERRTLTYGAARSRAFVDKFLINQQQLFTWAGIPDAVGVSLVHNGRDAI</sequence>
<evidence type="ECO:0000259" key="7">
    <source>
        <dbReference type="PROSITE" id="PS50865"/>
    </source>
</evidence>
<feature type="domain" description="SET" evidence="6">
    <location>
        <begin position="134"/>
        <end position="390"/>
    </location>
</feature>
<dbReference type="InterPro" id="IPR046341">
    <property type="entry name" value="SET_dom_sf"/>
</dbReference>
<evidence type="ECO:0000256" key="3">
    <source>
        <dbReference type="ARBA" id="ARBA00022833"/>
    </source>
</evidence>
<accession>A0ABR3P5I5</accession>
<dbReference type="PROSITE" id="PS50865">
    <property type="entry name" value="ZF_MYND_2"/>
    <property type="match status" value="1"/>
</dbReference>
<dbReference type="Pfam" id="PF00856">
    <property type="entry name" value="SET"/>
    <property type="match status" value="1"/>
</dbReference>
<evidence type="ECO:0000256" key="4">
    <source>
        <dbReference type="PROSITE-ProRule" id="PRU00134"/>
    </source>
</evidence>
<evidence type="ECO:0000256" key="5">
    <source>
        <dbReference type="SAM" id="MobiDB-lite"/>
    </source>
</evidence>
<dbReference type="InterPro" id="IPR050869">
    <property type="entry name" value="H3K4_H4K5_MeTrfase"/>
</dbReference>
<evidence type="ECO:0000259" key="6">
    <source>
        <dbReference type="PROSITE" id="PS50280"/>
    </source>
</evidence>